<reference evidence="9" key="1">
    <citation type="journal article" date="2020" name="mSystems">
        <title>Genome- and Community-Level Interaction Insights into Carbon Utilization and Element Cycling Functions of Hydrothermarchaeota in Hydrothermal Sediment.</title>
        <authorList>
            <person name="Zhou Z."/>
            <person name="Liu Y."/>
            <person name="Xu W."/>
            <person name="Pan J."/>
            <person name="Luo Z.H."/>
            <person name="Li M."/>
        </authorList>
    </citation>
    <scope>NUCLEOTIDE SEQUENCE [LARGE SCALE GENOMIC DNA]</scope>
    <source>
        <strain evidence="9">SpSt-289</strain>
    </source>
</reference>
<feature type="transmembrane region" description="Helical" evidence="7">
    <location>
        <begin position="90"/>
        <end position="111"/>
    </location>
</feature>
<dbReference type="Gene3D" id="1.10.3720.10">
    <property type="entry name" value="MetI-like"/>
    <property type="match status" value="1"/>
</dbReference>
<keyword evidence="3" id="KW-1003">Cell membrane</keyword>
<feature type="transmembrane region" description="Helical" evidence="7">
    <location>
        <begin position="230"/>
        <end position="252"/>
    </location>
</feature>
<evidence type="ECO:0000256" key="7">
    <source>
        <dbReference type="RuleBase" id="RU363032"/>
    </source>
</evidence>
<keyword evidence="6 7" id="KW-0472">Membrane</keyword>
<keyword evidence="2 7" id="KW-0813">Transport</keyword>
<dbReference type="InterPro" id="IPR000515">
    <property type="entry name" value="MetI-like"/>
</dbReference>
<gene>
    <name evidence="9" type="ORF">ENQ20_17135</name>
</gene>
<dbReference type="AlphaFoldDB" id="A0A7C1FNB2"/>
<dbReference type="GO" id="GO:0005886">
    <property type="term" value="C:plasma membrane"/>
    <property type="evidence" value="ECO:0007669"/>
    <property type="project" value="UniProtKB-SubCell"/>
</dbReference>
<keyword evidence="5 7" id="KW-1133">Transmembrane helix</keyword>
<keyword evidence="4 7" id="KW-0812">Transmembrane</keyword>
<evidence type="ECO:0000256" key="6">
    <source>
        <dbReference type="ARBA" id="ARBA00023136"/>
    </source>
</evidence>
<dbReference type="GO" id="GO:0055085">
    <property type="term" value="P:transmembrane transport"/>
    <property type="evidence" value="ECO:0007669"/>
    <property type="project" value="InterPro"/>
</dbReference>
<name>A0A7C1FNB2_9CHLR</name>
<accession>A0A7C1FNB2</accession>
<dbReference type="SUPFAM" id="SSF161098">
    <property type="entry name" value="MetI-like"/>
    <property type="match status" value="1"/>
</dbReference>
<proteinExistence type="inferred from homology"/>
<dbReference type="EMBL" id="DSMG01000177">
    <property type="protein sequence ID" value="HDX33193.1"/>
    <property type="molecule type" value="Genomic_DNA"/>
</dbReference>
<feature type="domain" description="ABC transmembrane type-1" evidence="8">
    <location>
        <begin position="86"/>
        <end position="299"/>
    </location>
</feature>
<feature type="transmembrane region" description="Helical" evidence="7">
    <location>
        <begin position="123"/>
        <end position="144"/>
    </location>
</feature>
<dbReference type="InterPro" id="IPR035906">
    <property type="entry name" value="MetI-like_sf"/>
</dbReference>
<dbReference type="InterPro" id="IPR050809">
    <property type="entry name" value="UgpAE/MalFG_permease"/>
</dbReference>
<feature type="transmembrane region" description="Helical" evidence="7">
    <location>
        <begin position="164"/>
        <end position="183"/>
    </location>
</feature>
<evidence type="ECO:0000259" key="8">
    <source>
        <dbReference type="PROSITE" id="PS50928"/>
    </source>
</evidence>
<comment type="caution">
    <text evidence="9">The sequence shown here is derived from an EMBL/GenBank/DDBJ whole genome shotgun (WGS) entry which is preliminary data.</text>
</comment>
<dbReference type="PANTHER" id="PTHR43227">
    <property type="entry name" value="BLL4140 PROTEIN"/>
    <property type="match status" value="1"/>
</dbReference>
<feature type="transmembrane region" description="Helical" evidence="7">
    <location>
        <begin position="281"/>
        <end position="304"/>
    </location>
</feature>
<evidence type="ECO:0000256" key="4">
    <source>
        <dbReference type="ARBA" id="ARBA00022692"/>
    </source>
</evidence>
<sequence>MNHAVHLTPRPPMFKRRFFGLRRNMLAGYLFMAPLLLWLAATILYPLLSAIALSLQDVRIIGTPGKFIGLDNYVRLLSSESFWQSFGRSIAWVVGNAVVQTLAAFAAALILNQRFRGQQFARIWIILSWIVPTVVVVIIWRWLLSSSGVVNFLLMSLHLTNEPIGFFGAPTSAAASVILINAWRWFPFMAVTVLAGLQSIPQELYEAAAVDGATAIQRFWRITLPLLQPVLFALGLVGTLLSFNVFDIIWLLTGGGPSNATTTLPVLIYDTAFTKYRLSQAAAISVLSGLALFIFALLFIRFMAPKQEEGS</sequence>
<evidence type="ECO:0000256" key="1">
    <source>
        <dbReference type="ARBA" id="ARBA00004651"/>
    </source>
</evidence>
<organism evidence="9">
    <name type="scientific">Caldilinea aerophila</name>
    <dbReference type="NCBI Taxonomy" id="133453"/>
    <lineage>
        <taxon>Bacteria</taxon>
        <taxon>Bacillati</taxon>
        <taxon>Chloroflexota</taxon>
        <taxon>Caldilineae</taxon>
        <taxon>Caldilineales</taxon>
        <taxon>Caldilineaceae</taxon>
        <taxon>Caldilinea</taxon>
    </lineage>
</organism>
<dbReference type="PROSITE" id="PS50928">
    <property type="entry name" value="ABC_TM1"/>
    <property type="match status" value="1"/>
</dbReference>
<evidence type="ECO:0000256" key="5">
    <source>
        <dbReference type="ARBA" id="ARBA00022989"/>
    </source>
</evidence>
<dbReference type="PANTHER" id="PTHR43227:SF7">
    <property type="entry name" value="ARABINOOLIGOSACCHARIDES TRANSPORT SYSTEM PERMEASE PROTEIN ARAP"/>
    <property type="match status" value="1"/>
</dbReference>
<evidence type="ECO:0000313" key="9">
    <source>
        <dbReference type="EMBL" id="HDX33193.1"/>
    </source>
</evidence>
<dbReference type="CDD" id="cd06261">
    <property type="entry name" value="TM_PBP2"/>
    <property type="match status" value="1"/>
</dbReference>
<feature type="transmembrane region" description="Helical" evidence="7">
    <location>
        <begin position="26"/>
        <end position="48"/>
    </location>
</feature>
<comment type="subcellular location">
    <subcellularLocation>
        <location evidence="1 7">Cell membrane</location>
        <topology evidence="1 7">Multi-pass membrane protein</topology>
    </subcellularLocation>
</comment>
<protein>
    <submittedName>
        <fullName evidence="9">Sugar ABC transporter permease</fullName>
    </submittedName>
</protein>
<dbReference type="Pfam" id="PF00528">
    <property type="entry name" value="BPD_transp_1"/>
    <property type="match status" value="1"/>
</dbReference>
<evidence type="ECO:0000256" key="3">
    <source>
        <dbReference type="ARBA" id="ARBA00022475"/>
    </source>
</evidence>
<comment type="similarity">
    <text evidence="7">Belongs to the binding-protein-dependent transport system permease family.</text>
</comment>
<evidence type="ECO:0000256" key="2">
    <source>
        <dbReference type="ARBA" id="ARBA00022448"/>
    </source>
</evidence>